<feature type="region of interest" description="Disordered" evidence="1">
    <location>
        <begin position="35"/>
        <end position="72"/>
    </location>
</feature>
<evidence type="ECO:0000313" key="3">
    <source>
        <dbReference type="Proteomes" id="UP000886998"/>
    </source>
</evidence>
<comment type="caution">
    <text evidence="2">The sequence shown here is derived from an EMBL/GenBank/DDBJ whole genome shotgun (WGS) entry which is preliminary data.</text>
</comment>
<accession>A0A8X6Y1M4</accession>
<evidence type="ECO:0000256" key="1">
    <source>
        <dbReference type="SAM" id="MobiDB-lite"/>
    </source>
</evidence>
<feature type="compositionally biased region" description="Basic and acidic residues" evidence="1">
    <location>
        <begin position="40"/>
        <end position="59"/>
    </location>
</feature>
<sequence length="110" mass="13053">MASRPQSSRIQHRLDMENSNGRVLQLACGHFRGRSRSRSRVADRLDRKKVMKEDLRHDDQEDQEEEQAPKRVVSHSLFQETFHRLPFNNVLHERSSTFMFHRQVLLVSIS</sequence>
<reference evidence="2" key="1">
    <citation type="submission" date="2020-08" db="EMBL/GenBank/DDBJ databases">
        <title>Multicomponent nature underlies the extraordinary mechanical properties of spider dragline silk.</title>
        <authorList>
            <person name="Kono N."/>
            <person name="Nakamura H."/>
            <person name="Mori M."/>
            <person name="Yoshida Y."/>
            <person name="Ohtoshi R."/>
            <person name="Malay A.D."/>
            <person name="Moran D.A.P."/>
            <person name="Tomita M."/>
            <person name="Numata K."/>
            <person name="Arakawa K."/>
        </authorList>
    </citation>
    <scope>NUCLEOTIDE SEQUENCE</scope>
</reference>
<keyword evidence="3" id="KW-1185">Reference proteome</keyword>
<protein>
    <submittedName>
        <fullName evidence="2">Uncharacterized protein</fullName>
    </submittedName>
</protein>
<proteinExistence type="predicted"/>
<dbReference type="AlphaFoldDB" id="A0A8X6Y1M4"/>
<name>A0A8X6Y1M4_9ARAC</name>
<dbReference type="Proteomes" id="UP000886998">
    <property type="component" value="Unassembled WGS sequence"/>
</dbReference>
<organism evidence="2 3">
    <name type="scientific">Trichonephila inaurata madagascariensis</name>
    <dbReference type="NCBI Taxonomy" id="2747483"/>
    <lineage>
        <taxon>Eukaryota</taxon>
        <taxon>Metazoa</taxon>
        <taxon>Ecdysozoa</taxon>
        <taxon>Arthropoda</taxon>
        <taxon>Chelicerata</taxon>
        <taxon>Arachnida</taxon>
        <taxon>Araneae</taxon>
        <taxon>Araneomorphae</taxon>
        <taxon>Entelegynae</taxon>
        <taxon>Araneoidea</taxon>
        <taxon>Nephilidae</taxon>
        <taxon>Trichonephila</taxon>
        <taxon>Trichonephila inaurata</taxon>
    </lineage>
</organism>
<dbReference type="EMBL" id="BMAV01014704">
    <property type="protein sequence ID" value="GFY63294.1"/>
    <property type="molecule type" value="Genomic_DNA"/>
</dbReference>
<evidence type="ECO:0000313" key="2">
    <source>
        <dbReference type="EMBL" id="GFY63294.1"/>
    </source>
</evidence>
<gene>
    <name evidence="2" type="ORF">TNIN_119841</name>
</gene>